<evidence type="ECO:0000313" key="6">
    <source>
        <dbReference type="EMBL" id="MBZ0155877.1"/>
    </source>
</evidence>
<dbReference type="AlphaFoldDB" id="A0A953J758"/>
<dbReference type="InterPro" id="IPR050469">
    <property type="entry name" value="Diguanylate_Cyclase"/>
</dbReference>
<dbReference type="Proteomes" id="UP000705867">
    <property type="component" value="Unassembled WGS sequence"/>
</dbReference>
<gene>
    <name evidence="6" type="ORF">K8I29_06635</name>
</gene>
<evidence type="ECO:0000313" key="7">
    <source>
        <dbReference type="Proteomes" id="UP000705867"/>
    </source>
</evidence>
<evidence type="ECO:0000256" key="1">
    <source>
        <dbReference type="ARBA" id="ARBA00012528"/>
    </source>
</evidence>
<dbReference type="SMART" id="SM00267">
    <property type="entry name" value="GGDEF"/>
    <property type="match status" value="1"/>
</dbReference>
<sequence>MPREERILIVRTDDTGTVPLQGCLAGEGFETDLSGTGEGALEMLSSGRYDVLLVEHHPPEVDGYRILHRLKETGKEIPVIILVPFDEKSVASFLRKGAFDVIRKTPDMSFVEKVPHCVEKALGDMRLKAEKREAEDRLARERIISEATLQSVVNGIVYINTHGTIEKTNRTLERLLGKGIVQTGKNICELPEDHLIRKLYLKPLEEGACWEINECGNRECPLYEKRGCLCWTSAVPCSRCGREEGSGRLHRLFQCAVYRTAYEKFYNEPLELEYNGRFLYVYRRNVIGEGGVLIGEILDFIDMTAEKDYRERLRLLSITDHLTGLHNRRYIMDKMEEEFYESRRYDRSLSIMLLDIDDFKRINDTLGHPIGDEVLIQLSVIMESDRRKSDAIGRYGGEEFIVVMPHTARQDAVSMAERLREKISRYKFTVLPSSFPLTVSIGVASLTGTMRNTGDLLKSADTALYTAKARGKNCVEAL</sequence>
<dbReference type="Gene3D" id="3.30.70.270">
    <property type="match status" value="1"/>
</dbReference>
<evidence type="ECO:0000259" key="4">
    <source>
        <dbReference type="PROSITE" id="PS50110"/>
    </source>
</evidence>
<dbReference type="CDD" id="cd01949">
    <property type="entry name" value="GGDEF"/>
    <property type="match status" value="1"/>
</dbReference>
<proteinExistence type="predicted"/>
<dbReference type="SUPFAM" id="SSF55785">
    <property type="entry name" value="PYP-like sensor domain (PAS domain)"/>
    <property type="match status" value="1"/>
</dbReference>
<dbReference type="Pfam" id="PF00990">
    <property type="entry name" value="GGDEF"/>
    <property type="match status" value="1"/>
</dbReference>
<dbReference type="CDD" id="cd00156">
    <property type="entry name" value="REC"/>
    <property type="match status" value="1"/>
</dbReference>
<dbReference type="EC" id="2.7.7.65" evidence="1"/>
<dbReference type="NCBIfam" id="TIGR00254">
    <property type="entry name" value="GGDEF"/>
    <property type="match status" value="1"/>
</dbReference>
<dbReference type="InterPro" id="IPR011006">
    <property type="entry name" value="CheY-like_superfamily"/>
</dbReference>
<dbReference type="PROSITE" id="PS50110">
    <property type="entry name" value="RESPONSE_REGULATORY"/>
    <property type="match status" value="1"/>
</dbReference>
<feature type="domain" description="Response regulatory" evidence="4">
    <location>
        <begin position="6"/>
        <end position="119"/>
    </location>
</feature>
<keyword evidence="6" id="KW-0808">Transferase</keyword>
<accession>A0A953J758</accession>
<dbReference type="GO" id="GO:0052621">
    <property type="term" value="F:diguanylate cyclase activity"/>
    <property type="evidence" value="ECO:0007669"/>
    <property type="project" value="UniProtKB-EC"/>
</dbReference>
<dbReference type="EMBL" id="JAIOIV010000052">
    <property type="protein sequence ID" value="MBZ0155877.1"/>
    <property type="molecule type" value="Genomic_DNA"/>
</dbReference>
<organism evidence="6 7">
    <name type="scientific">Candidatus Nitrobium versatile</name>
    <dbReference type="NCBI Taxonomy" id="2884831"/>
    <lineage>
        <taxon>Bacteria</taxon>
        <taxon>Pseudomonadati</taxon>
        <taxon>Nitrospirota</taxon>
        <taxon>Nitrospiria</taxon>
        <taxon>Nitrospirales</taxon>
        <taxon>Nitrospiraceae</taxon>
        <taxon>Candidatus Nitrobium</taxon>
    </lineage>
</organism>
<comment type="caution">
    <text evidence="3">Lacks conserved residue(s) required for the propagation of feature annotation.</text>
</comment>
<dbReference type="Pfam" id="PF00072">
    <property type="entry name" value="Response_reg"/>
    <property type="match status" value="1"/>
</dbReference>
<name>A0A953J758_9BACT</name>
<dbReference type="InterPro" id="IPR001789">
    <property type="entry name" value="Sig_transdc_resp-reg_receiver"/>
</dbReference>
<protein>
    <recommendedName>
        <fullName evidence="1">diguanylate cyclase</fullName>
        <ecNumber evidence="1">2.7.7.65</ecNumber>
    </recommendedName>
</protein>
<dbReference type="FunFam" id="3.30.70.270:FF:000001">
    <property type="entry name" value="Diguanylate cyclase domain protein"/>
    <property type="match status" value="1"/>
</dbReference>
<comment type="caution">
    <text evidence="6">The sequence shown here is derived from an EMBL/GenBank/DDBJ whole genome shotgun (WGS) entry which is preliminary data.</text>
</comment>
<dbReference type="InterPro" id="IPR029787">
    <property type="entry name" value="Nucleotide_cyclase"/>
</dbReference>
<dbReference type="PROSITE" id="PS50887">
    <property type="entry name" value="GGDEF"/>
    <property type="match status" value="1"/>
</dbReference>
<dbReference type="GO" id="GO:1902201">
    <property type="term" value="P:negative regulation of bacterial-type flagellum-dependent cell motility"/>
    <property type="evidence" value="ECO:0007669"/>
    <property type="project" value="TreeGrafter"/>
</dbReference>
<keyword evidence="6" id="KW-0548">Nucleotidyltransferase</keyword>
<evidence type="ECO:0000256" key="2">
    <source>
        <dbReference type="ARBA" id="ARBA00034247"/>
    </source>
</evidence>
<dbReference type="PANTHER" id="PTHR45138:SF9">
    <property type="entry name" value="DIGUANYLATE CYCLASE DGCM-RELATED"/>
    <property type="match status" value="1"/>
</dbReference>
<dbReference type="Gene3D" id="3.40.50.2300">
    <property type="match status" value="1"/>
</dbReference>
<dbReference type="GO" id="GO:0000160">
    <property type="term" value="P:phosphorelay signal transduction system"/>
    <property type="evidence" value="ECO:0007669"/>
    <property type="project" value="InterPro"/>
</dbReference>
<dbReference type="InterPro" id="IPR035965">
    <property type="entry name" value="PAS-like_dom_sf"/>
</dbReference>
<dbReference type="GO" id="GO:0043709">
    <property type="term" value="P:cell adhesion involved in single-species biofilm formation"/>
    <property type="evidence" value="ECO:0007669"/>
    <property type="project" value="TreeGrafter"/>
</dbReference>
<dbReference type="SUPFAM" id="SSF55073">
    <property type="entry name" value="Nucleotide cyclase"/>
    <property type="match status" value="1"/>
</dbReference>
<dbReference type="SUPFAM" id="SSF52172">
    <property type="entry name" value="CheY-like"/>
    <property type="match status" value="1"/>
</dbReference>
<feature type="domain" description="GGDEF" evidence="5">
    <location>
        <begin position="347"/>
        <end position="478"/>
    </location>
</feature>
<evidence type="ECO:0000256" key="3">
    <source>
        <dbReference type="PROSITE-ProRule" id="PRU00169"/>
    </source>
</evidence>
<evidence type="ECO:0000259" key="5">
    <source>
        <dbReference type="PROSITE" id="PS50887"/>
    </source>
</evidence>
<dbReference type="PANTHER" id="PTHR45138">
    <property type="entry name" value="REGULATORY COMPONENTS OF SENSORY TRANSDUCTION SYSTEM"/>
    <property type="match status" value="1"/>
</dbReference>
<dbReference type="InterPro" id="IPR000160">
    <property type="entry name" value="GGDEF_dom"/>
</dbReference>
<dbReference type="GO" id="GO:0005886">
    <property type="term" value="C:plasma membrane"/>
    <property type="evidence" value="ECO:0007669"/>
    <property type="project" value="TreeGrafter"/>
</dbReference>
<reference evidence="6" key="2">
    <citation type="submission" date="2021-08" db="EMBL/GenBank/DDBJ databases">
        <authorList>
            <person name="Dalcin Martins P."/>
        </authorList>
    </citation>
    <scope>NUCLEOTIDE SEQUENCE</scope>
    <source>
        <strain evidence="6">MAG_39</strain>
    </source>
</reference>
<reference evidence="6" key="1">
    <citation type="journal article" date="2021" name="bioRxiv">
        <title>Unraveling nitrogen, sulfur and carbon metabolic pathways and microbial community transcriptional responses to substrate deprivation and toxicity stresses in a bioreactor mimicking anoxic brackish coastal sediment conditions.</title>
        <authorList>
            <person name="Martins P.D."/>
            <person name="Echeveste M.J."/>
            <person name="Arshad A."/>
            <person name="Kurth J."/>
            <person name="Ouboter H."/>
            <person name="Jetten M.S.M."/>
            <person name="Welte C.U."/>
        </authorList>
    </citation>
    <scope>NUCLEOTIDE SEQUENCE</scope>
    <source>
        <strain evidence="6">MAG_39</strain>
    </source>
</reference>
<comment type="catalytic activity">
    <reaction evidence="2">
        <text>2 GTP = 3',3'-c-di-GMP + 2 diphosphate</text>
        <dbReference type="Rhea" id="RHEA:24898"/>
        <dbReference type="ChEBI" id="CHEBI:33019"/>
        <dbReference type="ChEBI" id="CHEBI:37565"/>
        <dbReference type="ChEBI" id="CHEBI:58805"/>
        <dbReference type="EC" id="2.7.7.65"/>
    </reaction>
</comment>
<dbReference type="SMART" id="SM00448">
    <property type="entry name" value="REC"/>
    <property type="match status" value="1"/>
</dbReference>
<dbReference type="InterPro" id="IPR043128">
    <property type="entry name" value="Rev_trsase/Diguanyl_cyclase"/>
</dbReference>